<dbReference type="PROSITE" id="PS50889">
    <property type="entry name" value="S4"/>
    <property type="match status" value="1"/>
</dbReference>
<dbReference type="SMART" id="SM00363">
    <property type="entry name" value="S4"/>
    <property type="match status" value="1"/>
</dbReference>
<dbReference type="EC" id="5.4.99.24" evidence="4"/>
<dbReference type="InterPro" id="IPR002942">
    <property type="entry name" value="S4_RNA-bd"/>
</dbReference>
<protein>
    <submittedName>
        <fullName evidence="4">Ribosomal large subunit pseudouridine synthase C</fullName>
        <ecNumber evidence="4">5.4.99.24</ecNumber>
    </submittedName>
</protein>
<dbReference type="SUPFAM" id="SSF55120">
    <property type="entry name" value="Pseudouridine synthase"/>
    <property type="match status" value="1"/>
</dbReference>
<dbReference type="GO" id="GO:0160141">
    <property type="term" value="F:23S rRNA pseudouridine(955/2504/2580) synthase activity"/>
    <property type="evidence" value="ECO:0007669"/>
    <property type="project" value="UniProtKB-EC"/>
</dbReference>
<reference evidence="4" key="1">
    <citation type="submission" date="2018-06" db="EMBL/GenBank/DDBJ databases">
        <authorList>
            <person name="Zhirakovskaya E."/>
        </authorList>
    </citation>
    <scope>NUCLEOTIDE SEQUENCE</scope>
</reference>
<organism evidence="4">
    <name type="scientific">hydrothermal vent metagenome</name>
    <dbReference type="NCBI Taxonomy" id="652676"/>
    <lineage>
        <taxon>unclassified sequences</taxon>
        <taxon>metagenomes</taxon>
        <taxon>ecological metagenomes</taxon>
    </lineage>
</organism>
<dbReference type="InterPro" id="IPR036986">
    <property type="entry name" value="S4_RNA-bd_sf"/>
</dbReference>
<proteinExistence type="inferred from homology"/>
<dbReference type="SUPFAM" id="SSF55174">
    <property type="entry name" value="Alpha-L RNA-binding motif"/>
    <property type="match status" value="1"/>
</dbReference>
<evidence type="ECO:0000256" key="2">
    <source>
        <dbReference type="ARBA" id="ARBA00023235"/>
    </source>
</evidence>
<name>A0A3B0RSZ8_9ZZZZ</name>
<keyword evidence="2 4" id="KW-0413">Isomerase</keyword>
<dbReference type="InterPro" id="IPR006224">
    <property type="entry name" value="PsdUridine_synth_RluA-like_CS"/>
</dbReference>
<dbReference type="PANTHER" id="PTHR21600:SF44">
    <property type="entry name" value="RIBOSOMAL LARGE SUBUNIT PSEUDOURIDINE SYNTHASE D"/>
    <property type="match status" value="1"/>
</dbReference>
<feature type="non-terminal residue" evidence="4">
    <location>
        <position position="200"/>
    </location>
</feature>
<feature type="domain" description="RNA-binding S4" evidence="3">
    <location>
        <begin position="16"/>
        <end position="78"/>
    </location>
</feature>
<evidence type="ECO:0000259" key="3">
    <source>
        <dbReference type="SMART" id="SM00363"/>
    </source>
</evidence>
<dbReference type="PROSITE" id="PS01129">
    <property type="entry name" value="PSI_RLU"/>
    <property type="match status" value="1"/>
</dbReference>
<evidence type="ECO:0000313" key="4">
    <source>
        <dbReference type="EMBL" id="VAV91616.1"/>
    </source>
</evidence>
<evidence type="ECO:0000256" key="1">
    <source>
        <dbReference type="ARBA" id="ARBA00010876"/>
    </source>
</evidence>
<dbReference type="Gene3D" id="3.10.290.10">
    <property type="entry name" value="RNA-binding S4 domain"/>
    <property type="match status" value="1"/>
</dbReference>
<dbReference type="PANTHER" id="PTHR21600">
    <property type="entry name" value="MITOCHONDRIAL RNA PSEUDOURIDINE SYNTHASE"/>
    <property type="match status" value="1"/>
</dbReference>
<dbReference type="GO" id="GO:0000455">
    <property type="term" value="P:enzyme-directed rRNA pseudouridine synthesis"/>
    <property type="evidence" value="ECO:0007669"/>
    <property type="project" value="TreeGrafter"/>
</dbReference>
<dbReference type="CDD" id="cd02869">
    <property type="entry name" value="PseudoU_synth_RluA_like"/>
    <property type="match status" value="1"/>
</dbReference>
<dbReference type="InterPro" id="IPR020103">
    <property type="entry name" value="PsdUridine_synth_cat_dom_sf"/>
</dbReference>
<dbReference type="Pfam" id="PF00849">
    <property type="entry name" value="PseudoU_synth_2"/>
    <property type="match status" value="1"/>
</dbReference>
<dbReference type="InterPro" id="IPR050188">
    <property type="entry name" value="RluA_PseudoU_synthase"/>
</dbReference>
<dbReference type="Pfam" id="PF01479">
    <property type="entry name" value="S4"/>
    <property type="match status" value="1"/>
</dbReference>
<dbReference type="InterPro" id="IPR006145">
    <property type="entry name" value="PsdUridine_synth_RsuA/RluA"/>
</dbReference>
<gene>
    <name evidence="4" type="ORF">MNBD_ALPHA06-1849</name>
</gene>
<dbReference type="EMBL" id="UOEE01000128">
    <property type="protein sequence ID" value="VAV91616.1"/>
    <property type="molecule type" value="Genomic_DNA"/>
</dbReference>
<dbReference type="Gene3D" id="3.30.2350.10">
    <property type="entry name" value="Pseudouridine synthase"/>
    <property type="match status" value="1"/>
</dbReference>
<accession>A0A3B0RSZ8</accession>
<sequence>MSGVQKITVSVDENDTRLDRWIKRRFAGLGQSQIEKALRKGDLRVDGKRCKSNFRLLTGMQVRLPPFSVNKPKRPAGPELDDKDRRFVKSLVIYDDKQVLVLNKPAGLAVQGGTGTTRHIDGMLSAFDDGEYLPKLVHRLDRDTSGLLILGRTPAATAALAKAFKSRSAKKTYLAIVLGNPRPEQGVIKGYMKKGEGLKG</sequence>
<dbReference type="AlphaFoldDB" id="A0A3B0RSZ8"/>
<comment type="similarity">
    <text evidence="1">Belongs to the pseudouridine synthase RluA family.</text>
</comment>
<dbReference type="GO" id="GO:0003723">
    <property type="term" value="F:RNA binding"/>
    <property type="evidence" value="ECO:0007669"/>
    <property type="project" value="InterPro"/>
</dbReference>
<dbReference type="CDD" id="cd00165">
    <property type="entry name" value="S4"/>
    <property type="match status" value="1"/>
</dbReference>